<keyword evidence="4" id="KW-0560">Oxidoreductase</keyword>
<reference evidence="7" key="1">
    <citation type="journal article" date="2016" name="Environ. Microbiol.">
        <title>The complete genome of a viable archaeum isolated from 123-million-year-old rock salt.</title>
        <authorList>
            <person name="Jaakkola S.T."/>
            <person name="Pfeiffer F."/>
            <person name="Ravantti J.J."/>
            <person name="Guo Q."/>
            <person name="Liu Y."/>
            <person name="Chen X."/>
            <person name="Ma H."/>
            <person name="Yang C."/>
            <person name="Oksanen H.M."/>
            <person name="Bamford D.H."/>
        </authorList>
    </citation>
    <scope>NUCLEOTIDE SEQUENCE</scope>
    <source>
        <strain evidence="7">JI20-1</strain>
    </source>
</reference>
<dbReference type="InterPro" id="IPR006314">
    <property type="entry name" value="Dyp_peroxidase"/>
</dbReference>
<dbReference type="KEGG" id="hhb:Hhub_1831"/>
<protein>
    <recommendedName>
        <fullName evidence="8">Tat pathway signal protein</fullName>
    </recommendedName>
</protein>
<dbReference type="GO" id="GO:0046872">
    <property type="term" value="F:metal ion binding"/>
    <property type="evidence" value="ECO:0007669"/>
    <property type="project" value="UniProtKB-KW"/>
</dbReference>
<proteinExistence type="predicted"/>
<accession>A0A0U5H0G9</accession>
<dbReference type="RefSeq" id="WP_059056306.1">
    <property type="nucleotide sequence ID" value="NZ_CEML01000002.1"/>
</dbReference>
<sequence>MLPDSRGVSRRAFLKSAVAIGGASALAACVDREDADIPAGVDDPASLPERQHAWNDALSRDDAGNALPPRHHALVHLDLDGEPTDEARETVETALRALERAYERSNDGLLFTLGYSPAYFQRFDAELPDAVDLPEPRPLSDLEDPALDDPDALLHLASDHASAVLEAEEAMRGNRDTANGVEVKAALTEAFTVADRRSGFVGEGLPAENQDTGGVPDSEPVPEDAPLYMGFKSDFEKSQATEDRVTIQSGPFAGGTTQHVSHIDLNLTQWYEQDDRESRVAQMFCPAHADSGAVEETGENLGDSPQLGGCGDPVETGSERGVVGHGQKLQRVREDGRPVILRRDFDSTDGGRAGVHFLALQREIADFERTREAMNATDVSGETPVGRTQNNGIRQYLSVTHRGNYLLPPRSKRALPTPEGGDA</sequence>
<dbReference type="InterPro" id="IPR055828">
    <property type="entry name" value="DUF7405"/>
</dbReference>
<dbReference type="AlphaFoldDB" id="A0A0U5H0G9"/>
<dbReference type="Proteomes" id="UP000066737">
    <property type="component" value="Chromosome I"/>
</dbReference>
<evidence type="ECO:0008006" key="8">
    <source>
        <dbReference type="Google" id="ProtNLM"/>
    </source>
</evidence>
<name>A0A0U5H0G9_9EURY</name>
<dbReference type="GO" id="GO:0020037">
    <property type="term" value="F:heme binding"/>
    <property type="evidence" value="ECO:0007669"/>
    <property type="project" value="InterPro"/>
</dbReference>
<dbReference type="SUPFAM" id="SSF54909">
    <property type="entry name" value="Dimeric alpha+beta barrel"/>
    <property type="match status" value="1"/>
</dbReference>
<keyword evidence="2" id="KW-0575">Peroxidase</keyword>
<evidence type="ECO:0000256" key="2">
    <source>
        <dbReference type="ARBA" id="ARBA00022559"/>
    </source>
</evidence>
<dbReference type="PROSITE" id="PS51318">
    <property type="entry name" value="TAT"/>
    <property type="match status" value="1"/>
</dbReference>
<gene>
    <name evidence="6" type="ORF">HHUB_1831</name>
</gene>
<dbReference type="InterPro" id="IPR011008">
    <property type="entry name" value="Dimeric_a/b-barrel"/>
</dbReference>
<dbReference type="InterPro" id="IPR006311">
    <property type="entry name" value="TAT_signal"/>
</dbReference>
<dbReference type="OrthoDB" id="212084at2157"/>
<keyword evidence="3" id="KW-0479">Metal-binding</keyword>
<dbReference type="PROSITE" id="PS51257">
    <property type="entry name" value="PROKAR_LIPOPROTEIN"/>
    <property type="match status" value="1"/>
</dbReference>
<keyword evidence="5" id="KW-0408">Iron</keyword>
<comment type="cofactor">
    <cofactor evidence="1">
        <name>heme b</name>
        <dbReference type="ChEBI" id="CHEBI:60344"/>
    </cofactor>
</comment>
<dbReference type="Pfam" id="PF24152">
    <property type="entry name" value="DUF7405"/>
    <property type="match status" value="1"/>
</dbReference>
<keyword evidence="7" id="KW-1185">Reference proteome</keyword>
<dbReference type="EMBL" id="LN831302">
    <property type="protein sequence ID" value="CQH52329.1"/>
    <property type="molecule type" value="Genomic_DNA"/>
</dbReference>
<evidence type="ECO:0000313" key="7">
    <source>
        <dbReference type="Proteomes" id="UP000066737"/>
    </source>
</evidence>
<dbReference type="GO" id="GO:0004601">
    <property type="term" value="F:peroxidase activity"/>
    <property type="evidence" value="ECO:0007669"/>
    <property type="project" value="UniProtKB-KW"/>
</dbReference>
<dbReference type="STRING" id="1407499.HHUB_1831"/>
<evidence type="ECO:0000256" key="1">
    <source>
        <dbReference type="ARBA" id="ARBA00001970"/>
    </source>
</evidence>
<organism evidence="6 7">
    <name type="scientific">Halobacterium hubeiense</name>
    <dbReference type="NCBI Taxonomy" id="1407499"/>
    <lineage>
        <taxon>Archaea</taxon>
        <taxon>Methanobacteriati</taxon>
        <taxon>Methanobacteriota</taxon>
        <taxon>Stenosarchaea group</taxon>
        <taxon>Halobacteria</taxon>
        <taxon>Halobacteriales</taxon>
        <taxon>Halobacteriaceae</taxon>
        <taxon>Halobacterium</taxon>
    </lineage>
</organism>
<evidence type="ECO:0000256" key="5">
    <source>
        <dbReference type="ARBA" id="ARBA00023004"/>
    </source>
</evidence>
<dbReference type="GeneID" id="26658509"/>
<dbReference type="PROSITE" id="PS51404">
    <property type="entry name" value="DYP_PEROXIDASE"/>
    <property type="match status" value="1"/>
</dbReference>
<evidence type="ECO:0000256" key="3">
    <source>
        <dbReference type="ARBA" id="ARBA00022723"/>
    </source>
</evidence>
<evidence type="ECO:0000313" key="6">
    <source>
        <dbReference type="EMBL" id="CQH52329.1"/>
    </source>
</evidence>
<evidence type="ECO:0000256" key="4">
    <source>
        <dbReference type="ARBA" id="ARBA00023002"/>
    </source>
</evidence>